<dbReference type="InterPro" id="IPR046342">
    <property type="entry name" value="CBS_dom_sf"/>
</dbReference>
<organism evidence="1 2">
    <name type="scientific">Monoraphidium neglectum</name>
    <dbReference type="NCBI Taxonomy" id="145388"/>
    <lineage>
        <taxon>Eukaryota</taxon>
        <taxon>Viridiplantae</taxon>
        <taxon>Chlorophyta</taxon>
        <taxon>core chlorophytes</taxon>
        <taxon>Chlorophyceae</taxon>
        <taxon>CS clade</taxon>
        <taxon>Sphaeropleales</taxon>
        <taxon>Selenastraceae</taxon>
        <taxon>Monoraphidium</taxon>
    </lineage>
</organism>
<dbReference type="Proteomes" id="UP000054498">
    <property type="component" value="Unassembled WGS sequence"/>
</dbReference>
<dbReference type="RefSeq" id="XP_013893490.1">
    <property type="nucleotide sequence ID" value="XM_014038036.1"/>
</dbReference>
<protein>
    <submittedName>
        <fullName evidence="1">Uncharacterized protein</fullName>
    </submittedName>
</protein>
<name>A0A0D2MHE6_9CHLO</name>
<dbReference type="EMBL" id="KK104078">
    <property type="protein sequence ID" value="KIY94470.1"/>
    <property type="molecule type" value="Genomic_DNA"/>
</dbReference>
<keyword evidence="2" id="KW-1185">Reference proteome</keyword>
<sequence>MGNTISARKPKRSKMAKLLEETRLDDIRSQQNITTLKDNATVEQALKMLASKRVLSAPVKLSSPPPDAEQGSGSTIFGFVDVRDVVSSFFNTELQGVDLKSMKMLQRMRILEEKGQSFALLALKDLPIIGGGGC</sequence>
<dbReference type="GeneID" id="25730959"/>
<reference evidence="1 2" key="1">
    <citation type="journal article" date="2013" name="BMC Genomics">
        <title>Reconstruction of the lipid metabolism for the microalga Monoraphidium neglectum from its genome sequence reveals characteristics suitable for biofuel production.</title>
        <authorList>
            <person name="Bogen C."/>
            <person name="Al-Dilaimi A."/>
            <person name="Albersmeier A."/>
            <person name="Wichmann J."/>
            <person name="Grundmann M."/>
            <person name="Rupp O."/>
            <person name="Lauersen K.J."/>
            <person name="Blifernez-Klassen O."/>
            <person name="Kalinowski J."/>
            <person name="Goesmann A."/>
            <person name="Mussgnug J.H."/>
            <person name="Kruse O."/>
        </authorList>
    </citation>
    <scope>NUCLEOTIDE SEQUENCE [LARGE SCALE GENOMIC DNA]</scope>
    <source>
        <strain evidence="1 2">SAG 48.87</strain>
    </source>
</reference>
<dbReference type="STRING" id="145388.A0A0D2MHE6"/>
<dbReference type="SUPFAM" id="SSF54631">
    <property type="entry name" value="CBS-domain pair"/>
    <property type="match status" value="1"/>
</dbReference>
<evidence type="ECO:0000313" key="1">
    <source>
        <dbReference type="EMBL" id="KIY94470.1"/>
    </source>
</evidence>
<dbReference type="Gene3D" id="3.10.580.10">
    <property type="entry name" value="CBS-domain"/>
    <property type="match status" value="1"/>
</dbReference>
<dbReference type="KEGG" id="mng:MNEG_13491"/>
<dbReference type="OrthoDB" id="449052at2759"/>
<dbReference type="AlphaFoldDB" id="A0A0D2MHE6"/>
<proteinExistence type="predicted"/>
<evidence type="ECO:0000313" key="2">
    <source>
        <dbReference type="Proteomes" id="UP000054498"/>
    </source>
</evidence>
<accession>A0A0D2MHE6</accession>
<gene>
    <name evidence="1" type="ORF">MNEG_13491</name>
</gene>